<dbReference type="Gene3D" id="2.60.40.1080">
    <property type="match status" value="1"/>
</dbReference>
<name>A0A5R9IR04_9GAMM</name>
<accession>A0A5R9IR04</accession>
<dbReference type="Proteomes" id="UP000307790">
    <property type="component" value="Unassembled WGS sequence"/>
</dbReference>
<gene>
    <name evidence="2" type="ORF">FE810_12055</name>
</gene>
<organism evidence="2 3">
    <name type="scientific">Thalassotalea litorea</name>
    <dbReference type="NCBI Taxonomy" id="2020715"/>
    <lineage>
        <taxon>Bacteria</taxon>
        <taxon>Pseudomonadati</taxon>
        <taxon>Pseudomonadota</taxon>
        <taxon>Gammaproteobacteria</taxon>
        <taxon>Alteromonadales</taxon>
        <taxon>Colwelliaceae</taxon>
        <taxon>Thalassotalea</taxon>
    </lineage>
</organism>
<dbReference type="AlphaFoldDB" id="A0A5R9IR04"/>
<proteinExistence type="predicted"/>
<evidence type="ECO:0000313" key="2">
    <source>
        <dbReference type="EMBL" id="TLU64328.1"/>
    </source>
</evidence>
<dbReference type="Pfam" id="PF02368">
    <property type="entry name" value="Big_2"/>
    <property type="match status" value="1"/>
</dbReference>
<dbReference type="InterPro" id="IPR008964">
    <property type="entry name" value="Invasin/intimin_cell_adhesion"/>
</dbReference>
<dbReference type="SUPFAM" id="SSF49373">
    <property type="entry name" value="Invasin/intimin cell-adhesion fragments"/>
    <property type="match status" value="1"/>
</dbReference>
<evidence type="ECO:0000313" key="3">
    <source>
        <dbReference type="Proteomes" id="UP000307790"/>
    </source>
</evidence>
<protein>
    <recommendedName>
        <fullName evidence="1">BIG2 domain-containing protein</fullName>
    </recommendedName>
</protein>
<dbReference type="InterPro" id="IPR003343">
    <property type="entry name" value="Big_2"/>
</dbReference>
<reference evidence="2 3" key="1">
    <citation type="submission" date="2019-05" db="EMBL/GenBank/DDBJ databases">
        <title>Genome sequences of Thalassotalea litorea 1K03283.</title>
        <authorList>
            <person name="Zhang D."/>
        </authorList>
    </citation>
    <scope>NUCLEOTIDE SEQUENCE [LARGE SCALE GENOMIC DNA]</scope>
    <source>
        <strain evidence="2 3">MCCC 1K03283</strain>
    </source>
</reference>
<sequence>MKTHLLKKLTTVSALSLAIAACGVEEGKDYEFNSKFPVTFSEEPFVVETDEMEGTLEIDLLQGAMVDGQPLTATSDGLVLTREFLFEATHPSFITPQIPGLGQNQYISPFSVSEDGTKLLVNTDQFDEALRLCDDTDVRGATDADGNPTGDGYLDFPKTVTYNISYIVDNGYEYPAQESGEKRNLTFTINAISDPVTGVQAFDIELAAGETKQALTATLPAYACNSNLTYSTQDITVASVDDMGLITGEGRGETTITAYSEENPNLSATANVTVTAGFYLSVANQDFNELGAPLGTKNVPTCSAIGIEVEPTIVNDELMGDYTYDWTVDAGNAVYLSEEDTGGFGKTGSFTNNLGTGDMATITVGYKTGYTGATEGEDVKSQTVEVTAQRNYACDPEPNADGTTFYVSDLGLNGGGWGPSAVHVAGGFDGMALQITSNGDANGVLNVVQQQWNQVFNYHAATYGRGEASVGRTFKFSVWAKLNQLPADGEDVKLEHTLLPWLCNGCDGLAGFDPRRAIAGTVTATLKPTTDWQLVEFTNPLSGNGEWTVPDHWNVSTAVFMFWDVYGLGNAESILLDNYGIVEVK</sequence>
<dbReference type="RefSeq" id="WP_138320311.1">
    <property type="nucleotide sequence ID" value="NZ_VCBC01000011.1"/>
</dbReference>
<comment type="caution">
    <text evidence="2">The sequence shown here is derived from an EMBL/GenBank/DDBJ whole genome shotgun (WGS) entry which is preliminary data.</text>
</comment>
<dbReference type="EMBL" id="VCBC01000011">
    <property type="protein sequence ID" value="TLU64328.1"/>
    <property type="molecule type" value="Genomic_DNA"/>
</dbReference>
<feature type="domain" description="BIG2" evidence="1">
    <location>
        <begin position="195"/>
        <end position="270"/>
    </location>
</feature>
<dbReference type="OrthoDB" id="5697824at2"/>
<keyword evidence="3" id="KW-1185">Reference proteome</keyword>
<evidence type="ECO:0000259" key="1">
    <source>
        <dbReference type="SMART" id="SM00635"/>
    </source>
</evidence>
<dbReference type="PROSITE" id="PS51257">
    <property type="entry name" value="PROKAR_LIPOPROTEIN"/>
    <property type="match status" value="1"/>
</dbReference>
<dbReference type="SMART" id="SM00635">
    <property type="entry name" value="BID_2"/>
    <property type="match status" value="1"/>
</dbReference>